<comment type="caution">
    <text evidence="1">The sequence shown here is derived from an EMBL/GenBank/DDBJ whole genome shotgun (WGS) entry which is preliminary data.</text>
</comment>
<dbReference type="AlphaFoldDB" id="A0A242M2L1"/>
<accession>A0A242M2L1</accession>
<proteinExistence type="predicted"/>
<organism evidence="1 2">
    <name type="scientific">Caballeronia sordidicola</name>
    <name type="common">Burkholderia sordidicola</name>
    <dbReference type="NCBI Taxonomy" id="196367"/>
    <lineage>
        <taxon>Bacteria</taxon>
        <taxon>Pseudomonadati</taxon>
        <taxon>Pseudomonadota</taxon>
        <taxon>Betaproteobacteria</taxon>
        <taxon>Burkholderiales</taxon>
        <taxon>Burkholderiaceae</taxon>
        <taxon>Caballeronia</taxon>
    </lineage>
</organism>
<dbReference type="EMBL" id="NBTZ01000181">
    <property type="protein sequence ID" value="OTP65344.1"/>
    <property type="molecule type" value="Genomic_DNA"/>
</dbReference>
<protein>
    <submittedName>
        <fullName evidence="1">Uncharacterized protein</fullName>
    </submittedName>
</protein>
<evidence type="ECO:0000313" key="2">
    <source>
        <dbReference type="Proteomes" id="UP000195221"/>
    </source>
</evidence>
<dbReference type="Proteomes" id="UP000195221">
    <property type="component" value="Unassembled WGS sequence"/>
</dbReference>
<evidence type="ECO:0000313" key="1">
    <source>
        <dbReference type="EMBL" id="OTP65344.1"/>
    </source>
</evidence>
<sequence length="37" mass="4318">MRMSVRSQVVVSMSWQCVRLQCANHRMNDGQFMTTQA</sequence>
<gene>
    <name evidence="1" type="ORF">PAMC26577_39605</name>
</gene>
<name>A0A242M2L1_CABSO</name>
<reference evidence="1 2" key="1">
    <citation type="submission" date="2017-03" db="EMBL/GenBank/DDBJ databases">
        <title>Genome analysis of strain PAMC 26577.</title>
        <authorList>
            <person name="Oh H.-M."/>
            <person name="Yang J.-A."/>
        </authorList>
    </citation>
    <scope>NUCLEOTIDE SEQUENCE [LARGE SCALE GENOMIC DNA]</scope>
    <source>
        <strain evidence="1 2">PAMC 26577</strain>
    </source>
</reference>